<accession>A0A820K3H5</accession>
<name>A0A820K3H5_9BILA</name>
<proteinExistence type="predicted"/>
<dbReference type="AlphaFoldDB" id="A0A820K3H5"/>
<evidence type="ECO:0000313" key="1">
    <source>
        <dbReference type="EMBL" id="CAF2255205.1"/>
    </source>
</evidence>
<dbReference type="Proteomes" id="UP000663887">
    <property type="component" value="Unassembled WGS sequence"/>
</dbReference>
<dbReference type="EMBL" id="CAJNRG010018322">
    <property type="protein sequence ID" value="CAF2255205.1"/>
    <property type="molecule type" value="Genomic_DNA"/>
</dbReference>
<dbReference type="EMBL" id="CAJOBF010013956">
    <property type="protein sequence ID" value="CAF4334923.1"/>
    <property type="molecule type" value="Genomic_DNA"/>
</dbReference>
<organism evidence="2 3">
    <name type="scientific">Rotaria magnacalcarata</name>
    <dbReference type="NCBI Taxonomy" id="392030"/>
    <lineage>
        <taxon>Eukaryota</taxon>
        <taxon>Metazoa</taxon>
        <taxon>Spiralia</taxon>
        <taxon>Gnathifera</taxon>
        <taxon>Rotifera</taxon>
        <taxon>Eurotatoria</taxon>
        <taxon>Bdelloidea</taxon>
        <taxon>Philodinida</taxon>
        <taxon>Philodinidae</taxon>
        <taxon>Rotaria</taxon>
    </lineage>
</organism>
<gene>
    <name evidence="2" type="ORF">UXM345_LOCUS35202</name>
    <name evidence="1" type="ORF">XDN619_LOCUS35631</name>
</gene>
<dbReference type="Proteomes" id="UP000663842">
    <property type="component" value="Unassembled WGS sequence"/>
</dbReference>
<reference evidence="2" key="1">
    <citation type="submission" date="2021-02" db="EMBL/GenBank/DDBJ databases">
        <authorList>
            <person name="Nowell W R."/>
        </authorList>
    </citation>
    <scope>NUCLEOTIDE SEQUENCE</scope>
</reference>
<protein>
    <submittedName>
        <fullName evidence="2">Uncharacterized protein</fullName>
    </submittedName>
</protein>
<evidence type="ECO:0000313" key="3">
    <source>
        <dbReference type="Proteomes" id="UP000663842"/>
    </source>
</evidence>
<evidence type="ECO:0000313" key="2">
    <source>
        <dbReference type="EMBL" id="CAF4334923.1"/>
    </source>
</evidence>
<feature type="non-terminal residue" evidence="2">
    <location>
        <position position="53"/>
    </location>
</feature>
<sequence length="53" mass="5817">MNLKDACPNDLKLVNIDDLKPITIIEASRLYSRGSTTGRTCNCRGNCAMKTCP</sequence>
<comment type="caution">
    <text evidence="2">The sequence shown here is derived from an EMBL/GenBank/DDBJ whole genome shotgun (WGS) entry which is preliminary data.</text>
</comment>